<dbReference type="EMBL" id="JAFEUZ010000031">
    <property type="protein sequence ID" value="KAG5471432.1"/>
    <property type="molecule type" value="Genomic_DNA"/>
</dbReference>
<dbReference type="GO" id="GO:0003972">
    <property type="term" value="F:RNA ligase (ATP) activity"/>
    <property type="evidence" value="ECO:0007669"/>
    <property type="project" value="InterPro"/>
</dbReference>
<dbReference type="GO" id="GO:0006281">
    <property type="term" value="P:DNA repair"/>
    <property type="evidence" value="ECO:0007669"/>
    <property type="project" value="TreeGrafter"/>
</dbReference>
<dbReference type="GO" id="GO:0003690">
    <property type="term" value="F:double-stranded DNA binding"/>
    <property type="evidence" value="ECO:0007669"/>
    <property type="project" value="TreeGrafter"/>
</dbReference>
<reference evidence="5" key="1">
    <citation type="journal article" date="2021" name="Microbiol. Resour. Announc.">
        <title>LGAAP: Leishmaniinae Genome Assembly and Annotation Pipeline.</title>
        <authorList>
            <person name="Almutairi H."/>
            <person name="Urbaniak M.D."/>
            <person name="Bates M.D."/>
            <person name="Jariyapan N."/>
            <person name="Kwakye-Nuako G."/>
            <person name="Thomaz-Soccol V."/>
            <person name="Al-Salem W.S."/>
            <person name="Dillon R.J."/>
            <person name="Bates P.A."/>
            <person name="Gatherer D."/>
        </authorList>
    </citation>
    <scope>NUCLEOTIDE SEQUENCE [LARGE SCALE GENOMIC DNA]</scope>
</reference>
<dbReference type="PANTHER" id="PTHR12083:SF9">
    <property type="entry name" value="BIFUNCTIONAL POLYNUCLEOTIDE PHOSPHATASE_KINASE"/>
    <property type="match status" value="1"/>
</dbReference>
<name>A0A836FY21_9TRYP</name>
<dbReference type="InterPro" id="IPR015965">
    <property type="entry name" value="tRNA_lig_PDEase"/>
</dbReference>
<evidence type="ECO:0000256" key="1">
    <source>
        <dbReference type="SAM" id="MobiDB-lite"/>
    </source>
</evidence>
<dbReference type="SUPFAM" id="SSF52540">
    <property type="entry name" value="P-loop containing nucleoside triphosphate hydrolases"/>
    <property type="match status" value="2"/>
</dbReference>
<dbReference type="Pfam" id="PF25536">
    <property type="entry name" value="DUF7920"/>
    <property type="match status" value="2"/>
</dbReference>
<gene>
    <name evidence="4" type="ORF">LSCM1_01520</name>
</gene>
<evidence type="ECO:0000313" key="5">
    <source>
        <dbReference type="Proteomes" id="UP000673552"/>
    </source>
</evidence>
<dbReference type="GO" id="GO:0046403">
    <property type="term" value="F:polynucleotide 3'-phosphatase activity"/>
    <property type="evidence" value="ECO:0007669"/>
    <property type="project" value="TreeGrafter"/>
</dbReference>
<dbReference type="Gene3D" id="3.40.50.300">
    <property type="entry name" value="P-loop containing nucleotide triphosphate hydrolases"/>
    <property type="match status" value="1"/>
</dbReference>
<evidence type="ECO:0008006" key="6">
    <source>
        <dbReference type="Google" id="ProtNLM"/>
    </source>
</evidence>
<dbReference type="RefSeq" id="XP_067176406.1">
    <property type="nucleotide sequence ID" value="XM_067319127.1"/>
</dbReference>
<comment type="caution">
    <text evidence="4">The sequence shown here is derived from an EMBL/GenBank/DDBJ whole genome shotgun (WGS) entry which is preliminary data.</text>
</comment>
<feature type="compositionally biased region" description="Low complexity" evidence="1">
    <location>
        <begin position="362"/>
        <end position="371"/>
    </location>
</feature>
<accession>A0A836FY21</accession>
<evidence type="ECO:0000313" key="4">
    <source>
        <dbReference type="EMBL" id="KAG5471432.1"/>
    </source>
</evidence>
<proteinExistence type="predicted"/>
<evidence type="ECO:0000259" key="3">
    <source>
        <dbReference type="Pfam" id="PF25536"/>
    </source>
</evidence>
<protein>
    <recommendedName>
        <fullName evidence="6">tRNA ligase phosphodiesterase domain-containing protein</fullName>
    </recommendedName>
</protein>
<dbReference type="GO" id="GO:0006388">
    <property type="term" value="P:tRNA splicing, via endonucleolytic cleavage and ligation"/>
    <property type="evidence" value="ECO:0007669"/>
    <property type="project" value="InterPro"/>
</dbReference>
<evidence type="ECO:0000259" key="2">
    <source>
        <dbReference type="Pfam" id="PF08302"/>
    </source>
</evidence>
<dbReference type="GeneID" id="92511639"/>
<organism evidence="4 5">
    <name type="scientific">Leishmania martiniquensis</name>
    <dbReference type="NCBI Taxonomy" id="1580590"/>
    <lineage>
        <taxon>Eukaryota</taxon>
        <taxon>Discoba</taxon>
        <taxon>Euglenozoa</taxon>
        <taxon>Kinetoplastea</taxon>
        <taxon>Metakinetoplastina</taxon>
        <taxon>Trypanosomatida</taxon>
        <taxon>Trypanosomatidae</taxon>
        <taxon>Leishmaniinae</taxon>
        <taxon>Leishmania</taxon>
    </lineage>
</organism>
<dbReference type="InterPro" id="IPR027417">
    <property type="entry name" value="P-loop_NTPase"/>
</dbReference>
<feature type="domain" description="tRNA ligase phosphodiesterase" evidence="2">
    <location>
        <begin position="838"/>
        <end position="916"/>
    </location>
</feature>
<dbReference type="Proteomes" id="UP000673552">
    <property type="component" value="Unassembled WGS sequence"/>
</dbReference>
<feature type="domain" description="DUF7920" evidence="3">
    <location>
        <begin position="59"/>
        <end position="255"/>
    </location>
</feature>
<dbReference type="InterPro" id="IPR057680">
    <property type="entry name" value="DUF7920"/>
</dbReference>
<feature type="region of interest" description="Disordered" evidence="1">
    <location>
        <begin position="349"/>
        <end position="371"/>
    </location>
</feature>
<keyword evidence="5" id="KW-1185">Reference proteome</keyword>
<dbReference type="GO" id="GO:0005524">
    <property type="term" value="F:ATP binding"/>
    <property type="evidence" value="ECO:0007669"/>
    <property type="project" value="InterPro"/>
</dbReference>
<dbReference type="KEGG" id="lmat:92511639"/>
<reference evidence="5" key="2">
    <citation type="journal article" date="2021" name="Sci. Data">
        <title>Chromosome-scale genome sequencing, assembly and annotation of six genomes from subfamily Leishmaniinae.</title>
        <authorList>
            <person name="Almutairi H."/>
            <person name="Urbaniak M.D."/>
            <person name="Bates M.D."/>
            <person name="Jariyapan N."/>
            <person name="Kwakye-Nuako G."/>
            <person name="Thomaz Soccol V."/>
            <person name="Al-Salem W.S."/>
            <person name="Dillon R.J."/>
            <person name="Bates P.A."/>
            <person name="Gatherer D."/>
        </authorList>
    </citation>
    <scope>NUCLEOTIDE SEQUENCE [LARGE SCALE GENOMIC DNA]</scope>
</reference>
<feature type="region of interest" description="Disordered" evidence="1">
    <location>
        <begin position="1"/>
        <end position="52"/>
    </location>
</feature>
<sequence>MSGSLRRSPERDGQPKASGGGRSRRSRRPATSQKKLGGKGAAKGRFTETDRTADSLRIPNAFETSLPHVSRCREASCVFHLPPSALAAAPQREFVLVERKICGMDDPVYSQHRDVWECVPQGNARVYVKADSPSGTSAYVLVGAVNGLRKFGSDGSPYGYPDAVQTVVSMEKENGACGHLSAFLLPPAHEGEPSSPAGTNSDVSDDDIARRFWVIGSSGVHIVLDYHVSEKCLRYYSKLGCRYSHAVRISRLWKAMLPRGRGWSIDGTAALSPTNSSASVVPSGTLTAAQVRLFHDTLRSNMWTSCFTAILSDSQPRMNDDAVKELRFYAVTLHGRAFETASACRTAPSSGKATEAHKAHSPKGAASAPHAAPPYSMQDGLCLPVAEAEALYASVGLSFASYSGPVLYNSPDYVQLLDSIHKRMDSGRCVMYGANADGKVMRMWEVRSYLYIMERATREAIVNHKLFGKALQERLQKRLNQQQPEVRDCLNEWEASRMPWLLRFASWLQMTQRLTPHARRDELDQLRNDWLSLQKDFQAALDADPQLYDACGQYQPDPLQWGGRALDFDVVKFVGPQGCGKSVLSRALYVLLQKAEYRPRWVNQDECGSRNKFLAALRQATQAKPKMTHLIIDKMNLDADMNHDYDDLPLSLTVTWFHPDGESALYKVCIARVLGRGKGHRTIYVDPDLTLKERQTQIKSTRSFVRTAVRACEVPKDRREVVLVLDITTPLDDMLQMMWEKLQENGTHTLPAVTDTDVGQAIDLARQYESLLRDLPHVPTYACIGIRGKEDVAKLLSLVPSDFTTAQVVQTEFHLTTKYFGGEMDPVTLVELAKLLGQSVTLTLEFVVGDADGVAVVVRRDDAHFPCANPIPHITISNRPGVPPKYSNELISPTAYTGDSAKRKVLKLPPSSTVKGIFEFR</sequence>
<dbReference type="OrthoDB" id="277779at2759"/>
<dbReference type="Pfam" id="PF08302">
    <property type="entry name" value="tRNA_lig_CPD"/>
    <property type="match status" value="1"/>
</dbReference>
<feature type="domain" description="DUF7920" evidence="3">
    <location>
        <begin position="376"/>
        <end position="457"/>
    </location>
</feature>
<dbReference type="PANTHER" id="PTHR12083">
    <property type="entry name" value="BIFUNCTIONAL POLYNUCLEOTIDE PHOSPHATASE/KINASE"/>
    <property type="match status" value="1"/>
</dbReference>
<dbReference type="GO" id="GO:0046404">
    <property type="term" value="F:ATP-dependent polydeoxyribonucleotide 5'-hydroxyl-kinase activity"/>
    <property type="evidence" value="ECO:0007669"/>
    <property type="project" value="TreeGrafter"/>
</dbReference>
<dbReference type="AlphaFoldDB" id="A0A836FY21"/>